<evidence type="ECO:0000256" key="1">
    <source>
        <dbReference type="ARBA" id="ARBA00023002"/>
    </source>
</evidence>
<dbReference type="SMR" id="A0A015JNH3"/>
<dbReference type="OrthoDB" id="542013at2759"/>
<dbReference type="InterPro" id="IPR036291">
    <property type="entry name" value="NAD(P)-bd_dom_sf"/>
</dbReference>
<dbReference type="Pfam" id="PF00106">
    <property type="entry name" value="adh_short"/>
    <property type="match status" value="1"/>
</dbReference>
<proteinExistence type="predicted"/>
<dbReference type="Gene3D" id="3.40.50.720">
    <property type="entry name" value="NAD(P)-binding Rossmann-like Domain"/>
    <property type="match status" value="1"/>
</dbReference>
<organism evidence="2 3">
    <name type="scientific">Rhizophagus irregularis (strain DAOM 197198w)</name>
    <name type="common">Glomus intraradices</name>
    <dbReference type="NCBI Taxonomy" id="1432141"/>
    <lineage>
        <taxon>Eukaryota</taxon>
        <taxon>Fungi</taxon>
        <taxon>Fungi incertae sedis</taxon>
        <taxon>Mucoromycota</taxon>
        <taxon>Glomeromycotina</taxon>
        <taxon>Glomeromycetes</taxon>
        <taxon>Glomerales</taxon>
        <taxon>Glomeraceae</taxon>
        <taxon>Rhizophagus</taxon>
    </lineage>
</organism>
<dbReference type="InterPro" id="IPR002347">
    <property type="entry name" value="SDR_fam"/>
</dbReference>
<keyword evidence="3" id="KW-1185">Reference proteome</keyword>
<dbReference type="SUPFAM" id="SSF51735">
    <property type="entry name" value="NAD(P)-binding Rossmann-fold domains"/>
    <property type="match status" value="1"/>
</dbReference>
<protein>
    <submittedName>
        <fullName evidence="2">Env9p</fullName>
    </submittedName>
</protein>
<sequence length="301" mass="33940">MPIKLEIQDLSKYVIILTGATDGIGKEMARILARSNPKRLILPARNIEKGNKLLEYIKSSNGNANNVEIWEMDLADLQSVKNFANKFIKEVGELHILINNAGLIVQNQIIKTKDNLEIQFQVNHLAQFLLTLLLLDTIKKSVSAELPGKIALTSSELNYFGEIDFDNLNLEKGNYWNFLKSYGNTKLMNIIVAKELGRLVQNDNITTYSLHPGLIQTNVSHLNSTFSNILNRLIIKISGEITVEQGAINTLYPVFSLENKETGKYYDEGIETEPNKIANDQEVAKKLWDVSEKILKDHGMI</sequence>
<dbReference type="GO" id="GO:0016491">
    <property type="term" value="F:oxidoreductase activity"/>
    <property type="evidence" value="ECO:0007669"/>
    <property type="project" value="UniProtKB-KW"/>
</dbReference>
<gene>
    <name evidence="2" type="ORF">RirG_102550</name>
</gene>
<evidence type="ECO:0000313" key="2">
    <source>
        <dbReference type="EMBL" id="EXX68730.1"/>
    </source>
</evidence>
<dbReference type="EMBL" id="JEMT01017198">
    <property type="protein sequence ID" value="EXX68730.1"/>
    <property type="molecule type" value="Genomic_DNA"/>
</dbReference>
<evidence type="ECO:0000313" key="3">
    <source>
        <dbReference type="Proteomes" id="UP000022910"/>
    </source>
</evidence>
<dbReference type="HOGENOM" id="CLU_010194_44_5_1"/>
<dbReference type="STRING" id="1432141.A0A015JNH3"/>
<dbReference type="AlphaFoldDB" id="A0A015JNH3"/>
<reference evidence="2 3" key="1">
    <citation type="submission" date="2014-02" db="EMBL/GenBank/DDBJ databases">
        <title>Single nucleus genome sequencing reveals high similarity among nuclei of an endomycorrhizal fungus.</title>
        <authorList>
            <person name="Lin K."/>
            <person name="Geurts R."/>
            <person name="Zhang Z."/>
            <person name="Limpens E."/>
            <person name="Saunders D.G."/>
            <person name="Mu D."/>
            <person name="Pang E."/>
            <person name="Cao H."/>
            <person name="Cha H."/>
            <person name="Lin T."/>
            <person name="Zhou Q."/>
            <person name="Shang Y."/>
            <person name="Li Y."/>
            <person name="Ivanov S."/>
            <person name="Sharma T."/>
            <person name="Velzen R.V."/>
            <person name="Ruijter N.D."/>
            <person name="Aanen D.K."/>
            <person name="Win J."/>
            <person name="Kamoun S."/>
            <person name="Bisseling T."/>
            <person name="Huang S."/>
        </authorList>
    </citation>
    <scope>NUCLEOTIDE SEQUENCE [LARGE SCALE GENOMIC DNA]</scope>
    <source>
        <strain evidence="3">DAOM197198w</strain>
    </source>
</reference>
<dbReference type="PRINTS" id="PR00081">
    <property type="entry name" value="GDHRDH"/>
</dbReference>
<keyword evidence="1" id="KW-0560">Oxidoreductase</keyword>
<dbReference type="Proteomes" id="UP000022910">
    <property type="component" value="Unassembled WGS sequence"/>
</dbReference>
<name>A0A015JNH3_RHIIW</name>
<dbReference type="OMA" id="NPWEGAQ"/>
<comment type="caution">
    <text evidence="2">The sequence shown here is derived from an EMBL/GenBank/DDBJ whole genome shotgun (WGS) entry which is preliminary data.</text>
</comment>
<dbReference type="PANTHER" id="PTHR43157">
    <property type="entry name" value="PHOSPHATIDYLINOSITOL-GLYCAN BIOSYNTHESIS CLASS F PROTEIN-RELATED"/>
    <property type="match status" value="1"/>
</dbReference>
<dbReference type="PANTHER" id="PTHR43157:SF31">
    <property type="entry name" value="PHOSPHATIDYLINOSITOL-GLYCAN BIOSYNTHESIS CLASS F PROTEIN"/>
    <property type="match status" value="1"/>
</dbReference>
<accession>A0A015JNH3</accession>